<dbReference type="EMBL" id="LT906449">
    <property type="protein sequence ID" value="SNV05963.1"/>
    <property type="molecule type" value="Genomic_DNA"/>
</dbReference>
<evidence type="ECO:0000259" key="12">
    <source>
        <dbReference type="Pfam" id="PF04829"/>
    </source>
</evidence>
<dbReference type="Proteomes" id="UP000215539">
    <property type="component" value="Chromosome 1"/>
</dbReference>
<feature type="domain" description="Polysaccharide chain length determinant N-terminal" evidence="11">
    <location>
        <begin position="25"/>
        <end position="122"/>
    </location>
</feature>
<keyword evidence="6" id="KW-1266">Target cell cytoplasm</keyword>
<dbReference type="Pfam" id="PF02706">
    <property type="entry name" value="Wzz"/>
    <property type="match status" value="1"/>
</dbReference>
<evidence type="ECO:0000256" key="5">
    <source>
        <dbReference type="ARBA" id="ARBA00022692"/>
    </source>
</evidence>
<dbReference type="GO" id="GO:0004713">
    <property type="term" value="F:protein tyrosine kinase activity"/>
    <property type="evidence" value="ECO:0007669"/>
    <property type="project" value="TreeGrafter"/>
</dbReference>
<keyword evidence="4" id="KW-0800">Toxin</keyword>
<evidence type="ECO:0000256" key="1">
    <source>
        <dbReference type="ARBA" id="ARBA00004219"/>
    </source>
</evidence>
<comment type="subcellular location">
    <subcellularLocation>
        <location evidence="2">Cell membrane</location>
        <topology evidence="2">Multi-pass membrane protein</topology>
    </subcellularLocation>
    <subcellularLocation>
        <location evidence="1">Target cell</location>
        <location evidence="1">Target cell cytoplasm</location>
    </subcellularLocation>
</comment>
<keyword evidence="3" id="KW-1003">Cell membrane</keyword>
<evidence type="ECO:0000256" key="10">
    <source>
        <dbReference type="SAM" id="Phobius"/>
    </source>
</evidence>
<keyword evidence="7 10" id="KW-1133">Transmembrane helix</keyword>
<evidence type="ECO:0000256" key="6">
    <source>
        <dbReference type="ARBA" id="ARBA00022913"/>
    </source>
</evidence>
<sequence>MEQEREKLAEGTPQQPAQARAVKEDEIDLVALFQKLWKGKKYIVVFTLLFFGIGIVVTLFSAKKYTATTIMVPQTSENKSAGGLGGLAAMAGINLGSSSTEVIPTSTYAKILESLPFKKKLAETTVYTQKSSTKMSYEVYYKSYIVGGLLSGLFGGSSSNAGSGATTARSDLDVLQVSGEEQAMLNSIDQRLKIEIKEKEGYIALSFTMPEPIAAAQMLQSAQTLLQETVTEYKLQKAREEYDFVEKRCAEAERDFRAKQYAVAGFQDRNRDLFSSLPQARLQQLQAEYNVAFTVYTELAKQLENKRIKVKEDQPIFTIIEPVSVPTSPSGNGLLTVAIFTFLGLVIGVGIVFLRDFRKRLKERV</sequence>
<evidence type="ECO:0000256" key="4">
    <source>
        <dbReference type="ARBA" id="ARBA00022656"/>
    </source>
</evidence>
<keyword evidence="8" id="KW-0843">Virulence</keyword>
<gene>
    <name evidence="13" type="ORF">SAMEA44541418_00666</name>
</gene>
<dbReference type="InterPro" id="IPR003856">
    <property type="entry name" value="LPS_length_determ_N"/>
</dbReference>
<name>A0AAX2GWZ8_9FLAO</name>
<evidence type="ECO:0000313" key="13">
    <source>
        <dbReference type="EMBL" id="SNV05963.1"/>
    </source>
</evidence>
<evidence type="ECO:0000256" key="2">
    <source>
        <dbReference type="ARBA" id="ARBA00004651"/>
    </source>
</evidence>
<reference evidence="13 14" key="1">
    <citation type="submission" date="2017-06" db="EMBL/GenBank/DDBJ databases">
        <authorList>
            <consortium name="Pathogen Informatics"/>
        </authorList>
    </citation>
    <scope>NUCLEOTIDE SEQUENCE [LARGE SCALE GENOMIC DNA]</scope>
    <source>
        <strain evidence="13 14">NCTC12947</strain>
    </source>
</reference>
<dbReference type="PANTHER" id="PTHR32309:SF13">
    <property type="entry name" value="FERRIC ENTEROBACTIN TRANSPORT PROTEIN FEPE"/>
    <property type="match status" value="1"/>
</dbReference>
<keyword evidence="9 10" id="KW-0472">Membrane</keyword>
<dbReference type="AlphaFoldDB" id="A0AAX2GWZ8"/>
<evidence type="ECO:0000256" key="3">
    <source>
        <dbReference type="ARBA" id="ARBA00022475"/>
    </source>
</evidence>
<feature type="transmembrane region" description="Helical" evidence="10">
    <location>
        <begin position="42"/>
        <end position="62"/>
    </location>
</feature>
<feature type="domain" description="VENN motif-containing" evidence="12">
    <location>
        <begin position="142"/>
        <end position="169"/>
    </location>
</feature>
<dbReference type="RefSeq" id="WP_082752974.1">
    <property type="nucleotide sequence ID" value="NZ_CP014227.1"/>
</dbReference>
<organism evidence="13 14">
    <name type="scientific">Capnocytophaga haemolytica</name>
    <dbReference type="NCBI Taxonomy" id="45243"/>
    <lineage>
        <taxon>Bacteria</taxon>
        <taxon>Pseudomonadati</taxon>
        <taxon>Bacteroidota</taxon>
        <taxon>Flavobacteriia</taxon>
        <taxon>Flavobacteriales</taxon>
        <taxon>Flavobacteriaceae</taxon>
        <taxon>Capnocytophaga</taxon>
    </lineage>
</organism>
<proteinExistence type="predicted"/>
<evidence type="ECO:0000256" key="7">
    <source>
        <dbReference type="ARBA" id="ARBA00022989"/>
    </source>
</evidence>
<dbReference type="Pfam" id="PF04829">
    <property type="entry name" value="PT-VENN"/>
    <property type="match status" value="1"/>
</dbReference>
<dbReference type="InterPro" id="IPR050445">
    <property type="entry name" value="Bact_polysacc_biosynth/exp"/>
</dbReference>
<evidence type="ECO:0000259" key="11">
    <source>
        <dbReference type="Pfam" id="PF02706"/>
    </source>
</evidence>
<evidence type="ECO:0000313" key="14">
    <source>
        <dbReference type="Proteomes" id="UP000215539"/>
    </source>
</evidence>
<keyword evidence="5 10" id="KW-0812">Transmembrane</keyword>
<evidence type="ECO:0000256" key="9">
    <source>
        <dbReference type="ARBA" id="ARBA00023136"/>
    </source>
</evidence>
<dbReference type="GO" id="GO:0090729">
    <property type="term" value="F:toxin activity"/>
    <property type="evidence" value="ECO:0007669"/>
    <property type="project" value="UniProtKB-KW"/>
</dbReference>
<feature type="transmembrane region" description="Helical" evidence="10">
    <location>
        <begin position="333"/>
        <end position="354"/>
    </location>
</feature>
<dbReference type="PANTHER" id="PTHR32309">
    <property type="entry name" value="TYROSINE-PROTEIN KINASE"/>
    <property type="match status" value="1"/>
</dbReference>
<evidence type="ECO:0000256" key="8">
    <source>
        <dbReference type="ARBA" id="ARBA00023026"/>
    </source>
</evidence>
<protein>
    <submittedName>
        <fullName evidence="13">LPS O-antigen length regulator</fullName>
    </submittedName>
</protein>
<dbReference type="GO" id="GO:0005886">
    <property type="term" value="C:plasma membrane"/>
    <property type="evidence" value="ECO:0007669"/>
    <property type="project" value="UniProtKB-SubCell"/>
</dbReference>
<dbReference type="InterPro" id="IPR006914">
    <property type="entry name" value="VENN_dom"/>
</dbReference>
<accession>A0AAX2GWZ8</accession>